<evidence type="ECO:0000313" key="4">
    <source>
        <dbReference type="Proteomes" id="UP000095009"/>
    </source>
</evidence>
<dbReference type="OrthoDB" id="73788at2759"/>
<dbReference type="SUPFAM" id="SSF140383">
    <property type="entry name" value="BSD domain-like"/>
    <property type="match status" value="1"/>
</dbReference>
<sequence>MEFYDPVQSADIENLASEADSEAAEKSIASGSTKVDQAVEQIESEITEAFKKSTSLLGVFWSNVKQQTQELKKSVPNASENIGNSDNSTTTRETASVTNTSPSENISFNSIWGAVRNTGLNVLQETRKDFEAVKEEITQIQSTVKDTNTGEYLNTLDKDLTELENKAGRFVVKLGSGFKKAIEEAIAIEDPDVEKKHGSAGYNSDSDVGEDADSNVLFNVPDDISKTSIYGTRGEGTLHALHTNETLWLDPVTKAETKDTFDEFTTSFNLDESTATITADLESYPELRKLMDRLVGEGQIFYAEFWARYYYLRHQIEKQEKARRDLLSAKPDDDDEDEFAWDDEDEHDNETKPELAHEHTDVQDEQSKIKAEAQNDGYDFVSRQNSKACMEEVVVPQPVDEIMNDDEKFEATVVLDTDLPHKEETKQEDSEELSEEDDDWE</sequence>
<organism evidence="3 4">
    <name type="scientific">Nadsonia fulvescens var. elongata DSM 6958</name>
    <dbReference type="NCBI Taxonomy" id="857566"/>
    <lineage>
        <taxon>Eukaryota</taxon>
        <taxon>Fungi</taxon>
        <taxon>Dikarya</taxon>
        <taxon>Ascomycota</taxon>
        <taxon>Saccharomycotina</taxon>
        <taxon>Dipodascomycetes</taxon>
        <taxon>Dipodascales</taxon>
        <taxon>Dipodascales incertae sedis</taxon>
        <taxon>Nadsonia</taxon>
    </lineage>
</organism>
<feature type="compositionally biased region" description="Acidic residues" evidence="1">
    <location>
        <begin position="429"/>
        <end position="441"/>
    </location>
</feature>
<keyword evidence="4" id="KW-1185">Reference proteome</keyword>
<feature type="region of interest" description="Disordered" evidence="1">
    <location>
        <begin position="413"/>
        <end position="441"/>
    </location>
</feature>
<proteinExistence type="predicted"/>
<feature type="compositionally biased region" description="Basic and acidic residues" evidence="1">
    <location>
        <begin position="418"/>
        <end position="428"/>
    </location>
</feature>
<dbReference type="PROSITE" id="PS50858">
    <property type="entry name" value="BSD"/>
    <property type="match status" value="1"/>
</dbReference>
<dbReference type="Proteomes" id="UP000095009">
    <property type="component" value="Unassembled WGS sequence"/>
</dbReference>
<dbReference type="Gene3D" id="1.10.3970.10">
    <property type="entry name" value="BSD domain"/>
    <property type="match status" value="1"/>
</dbReference>
<protein>
    <recommendedName>
        <fullName evidence="2">BSD domain-containing protein</fullName>
    </recommendedName>
</protein>
<dbReference type="GO" id="GO:0005737">
    <property type="term" value="C:cytoplasm"/>
    <property type="evidence" value="ECO:0007669"/>
    <property type="project" value="TreeGrafter"/>
</dbReference>
<evidence type="ECO:0000256" key="1">
    <source>
        <dbReference type="SAM" id="MobiDB-lite"/>
    </source>
</evidence>
<name>A0A1E3PDA9_9ASCO</name>
<dbReference type="SMART" id="SM00751">
    <property type="entry name" value="BSD"/>
    <property type="match status" value="1"/>
</dbReference>
<feature type="compositionally biased region" description="Basic and acidic residues" evidence="1">
    <location>
        <begin position="349"/>
        <end position="373"/>
    </location>
</feature>
<dbReference type="Pfam" id="PF03909">
    <property type="entry name" value="BSD"/>
    <property type="match status" value="1"/>
</dbReference>
<feature type="compositionally biased region" description="Acidic residues" evidence="1">
    <location>
        <begin position="332"/>
        <end position="348"/>
    </location>
</feature>
<reference evidence="3 4" key="1">
    <citation type="journal article" date="2016" name="Proc. Natl. Acad. Sci. U.S.A.">
        <title>Comparative genomics of biotechnologically important yeasts.</title>
        <authorList>
            <person name="Riley R."/>
            <person name="Haridas S."/>
            <person name="Wolfe K.H."/>
            <person name="Lopes M.R."/>
            <person name="Hittinger C.T."/>
            <person name="Goeker M."/>
            <person name="Salamov A.A."/>
            <person name="Wisecaver J.H."/>
            <person name="Long T.M."/>
            <person name="Calvey C.H."/>
            <person name="Aerts A.L."/>
            <person name="Barry K.W."/>
            <person name="Choi C."/>
            <person name="Clum A."/>
            <person name="Coughlan A.Y."/>
            <person name="Deshpande S."/>
            <person name="Douglass A.P."/>
            <person name="Hanson S.J."/>
            <person name="Klenk H.-P."/>
            <person name="LaButti K.M."/>
            <person name="Lapidus A."/>
            <person name="Lindquist E.A."/>
            <person name="Lipzen A.M."/>
            <person name="Meier-Kolthoff J.P."/>
            <person name="Ohm R.A."/>
            <person name="Otillar R.P."/>
            <person name="Pangilinan J.L."/>
            <person name="Peng Y."/>
            <person name="Rokas A."/>
            <person name="Rosa C.A."/>
            <person name="Scheuner C."/>
            <person name="Sibirny A.A."/>
            <person name="Slot J.C."/>
            <person name="Stielow J.B."/>
            <person name="Sun H."/>
            <person name="Kurtzman C.P."/>
            <person name="Blackwell M."/>
            <person name="Grigoriev I.V."/>
            <person name="Jeffries T.W."/>
        </authorList>
    </citation>
    <scope>NUCLEOTIDE SEQUENCE [LARGE SCALE GENOMIC DNA]</scope>
    <source>
        <strain evidence="3 4">DSM 6958</strain>
    </source>
</reference>
<evidence type="ECO:0000259" key="2">
    <source>
        <dbReference type="PROSITE" id="PS50858"/>
    </source>
</evidence>
<feature type="compositionally biased region" description="Polar residues" evidence="1">
    <location>
        <begin position="76"/>
        <end position="103"/>
    </location>
</feature>
<dbReference type="PANTHER" id="PTHR16019:SF5">
    <property type="entry name" value="BSD DOMAIN-CONTAINING PROTEIN 1"/>
    <property type="match status" value="1"/>
</dbReference>
<feature type="region of interest" description="Disordered" evidence="1">
    <location>
        <begin position="71"/>
        <end position="103"/>
    </location>
</feature>
<dbReference type="InterPro" id="IPR035925">
    <property type="entry name" value="BSD_dom_sf"/>
</dbReference>
<dbReference type="AlphaFoldDB" id="A0A1E3PDA9"/>
<accession>A0A1E3PDA9</accession>
<evidence type="ECO:0000313" key="3">
    <source>
        <dbReference type="EMBL" id="ODQ63368.1"/>
    </source>
</evidence>
<dbReference type="EMBL" id="KV454415">
    <property type="protein sequence ID" value="ODQ63368.1"/>
    <property type="molecule type" value="Genomic_DNA"/>
</dbReference>
<feature type="domain" description="BSD" evidence="2">
    <location>
        <begin position="264"/>
        <end position="317"/>
    </location>
</feature>
<dbReference type="PANTHER" id="PTHR16019">
    <property type="entry name" value="SYNAPSE-ASSOCIATED PROTEIN"/>
    <property type="match status" value="1"/>
</dbReference>
<dbReference type="InterPro" id="IPR051494">
    <property type="entry name" value="BSD_domain-containing"/>
</dbReference>
<gene>
    <name evidence="3" type="ORF">NADFUDRAFT_84499</name>
</gene>
<dbReference type="InterPro" id="IPR005607">
    <property type="entry name" value="BSD_dom"/>
</dbReference>
<feature type="region of interest" description="Disordered" evidence="1">
    <location>
        <begin position="328"/>
        <end position="377"/>
    </location>
</feature>